<keyword evidence="6 8" id="KW-0472">Membrane</keyword>
<dbReference type="GO" id="GO:0048280">
    <property type="term" value="P:vesicle fusion with Golgi apparatus"/>
    <property type="evidence" value="ECO:0007669"/>
    <property type="project" value="TreeGrafter"/>
</dbReference>
<keyword evidence="3 8" id="KW-0812">Transmembrane</keyword>
<sequence>MSLFKNLKAITTASPKPIITWDKVERIRRNKEIWDDKSSVVHRLPEFYKKRYWEELLKDKKPIHYIPPKERYAWDSHRKVMIENENVPIEPIYPPEADLGIWGGEGILKGYIMSRPFTKKKILPRHWVPHLWFPALKKVILYSEILDKHMKITVTEGALRQIDDAFGLDYYLLKSNDIDLCSKLALKLKRELMITLAREDYYEDNEEKKKYIKEKYKEFKIPLVEAEWVGLDLNEACKKLQDLEDSTSPVPLKYLYESELVDGIRSNKIPLESDDDYVQEPTKSLFGEKLFGRYMKGLERKIKINYFISFRIFFFVAMDNTWYDQSQWQNYSQQGYEYNSYSNNDNNMYGSGMFIPSQPMEQKNNNYDDIENEPPLLEELGINFDHIKQKTMSVLNPRGSSTADVINDQDLAGPLVFCLLFGFSLLLHGKMQFGFIYGMGGIGTIGMYLLLNLMAEQDSKISFTCTASVLGYCLLPMALLSLIAAVLTLRGTIGYGMSAGAVIWCASQSSKWFTIALNMHEQRFLVAYPCTLLYGVFALLAIF</sequence>
<dbReference type="STRING" id="6248.A0A0K0ELU9"/>
<dbReference type="PANTHER" id="PTHR21236:SF2">
    <property type="entry name" value="PROTEIN YIPF"/>
    <property type="match status" value="1"/>
</dbReference>
<dbReference type="GO" id="GO:0016020">
    <property type="term" value="C:membrane"/>
    <property type="evidence" value="ECO:0007669"/>
    <property type="project" value="UniProtKB-SubCell"/>
</dbReference>
<accession>A0A0K0ELU9</accession>
<feature type="transmembrane region" description="Helical" evidence="8">
    <location>
        <begin position="524"/>
        <end position="542"/>
    </location>
</feature>
<evidence type="ECO:0000256" key="1">
    <source>
        <dbReference type="ARBA" id="ARBA00004141"/>
    </source>
</evidence>
<dbReference type="AlphaFoldDB" id="A0A0K0ELU9"/>
<comment type="subcellular location">
    <subcellularLocation>
        <location evidence="1">Membrane</location>
        <topology evidence="1">Multi-pass membrane protein</topology>
    </subcellularLocation>
</comment>
<dbReference type="InterPro" id="IPR045231">
    <property type="entry name" value="Yip1/4-like"/>
</dbReference>
<evidence type="ECO:0000256" key="7">
    <source>
        <dbReference type="ARBA" id="ARBA00023274"/>
    </source>
</evidence>
<dbReference type="PANTHER" id="PTHR21236">
    <property type="entry name" value="GOLGI MEMBRANE PROTEIN YIP1"/>
    <property type="match status" value="1"/>
</dbReference>
<evidence type="ECO:0000259" key="9">
    <source>
        <dbReference type="Pfam" id="PF04893"/>
    </source>
</evidence>
<dbReference type="InterPro" id="IPR006977">
    <property type="entry name" value="Yip1_dom"/>
</dbReference>
<organism evidence="10">
    <name type="scientific">Strongyloides stercoralis</name>
    <name type="common">Threadworm</name>
    <dbReference type="NCBI Taxonomy" id="6248"/>
    <lineage>
        <taxon>Eukaryota</taxon>
        <taxon>Metazoa</taxon>
        <taxon>Ecdysozoa</taxon>
        <taxon>Nematoda</taxon>
        <taxon>Chromadorea</taxon>
        <taxon>Rhabditida</taxon>
        <taxon>Tylenchina</taxon>
        <taxon>Panagrolaimomorpha</taxon>
        <taxon>Strongyloidoidea</taxon>
        <taxon>Strongyloididae</taxon>
        <taxon>Strongyloides</taxon>
    </lineage>
</organism>
<evidence type="ECO:0000313" key="10">
    <source>
        <dbReference type="WBParaSite" id="SSTP_0001043700.1"/>
    </source>
</evidence>
<dbReference type="InterPro" id="IPR034704">
    <property type="entry name" value="Ribosomal_bL28/bL31-like_sf"/>
</dbReference>
<keyword evidence="7" id="KW-0687">Ribonucleoprotein</keyword>
<proteinExistence type="inferred from homology"/>
<dbReference type="GO" id="GO:1990904">
    <property type="term" value="C:ribonucleoprotein complex"/>
    <property type="evidence" value="ECO:0007669"/>
    <property type="project" value="UniProtKB-KW"/>
</dbReference>
<evidence type="ECO:0000256" key="4">
    <source>
        <dbReference type="ARBA" id="ARBA00022980"/>
    </source>
</evidence>
<comment type="similarity">
    <text evidence="2">Belongs to the YIP1 family.</text>
</comment>
<keyword evidence="4" id="KW-0689">Ribosomal protein</keyword>
<evidence type="ECO:0000256" key="5">
    <source>
        <dbReference type="ARBA" id="ARBA00022989"/>
    </source>
</evidence>
<evidence type="ECO:0000256" key="6">
    <source>
        <dbReference type="ARBA" id="ARBA00023136"/>
    </source>
</evidence>
<reference evidence="10" key="1">
    <citation type="submission" date="2015-08" db="UniProtKB">
        <authorList>
            <consortium name="WormBaseParasite"/>
        </authorList>
    </citation>
    <scope>IDENTIFICATION</scope>
</reference>
<dbReference type="GO" id="GO:0005802">
    <property type="term" value="C:trans-Golgi network"/>
    <property type="evidence" value="ECO:0007669"/>
    <property type="project" value="TreeGrafter"/>
</dbReference>
<dbReference type="Pfam" id="PF04893">
    <property type="entry name" value="Yip1"/>
    <property type="match status" value="1"/>
</dbReference>
<dbReference type="WBParaSite" id="SSTP_0001043700.1">
    <property type="protein sequence ID" value="SSTP_0001043700.1"/>
    <property type="gene ID" value="SSTP_0001043700"/>
</dbReference>
<evidence type="ECO:0000256" key="2">
    <source>
        <dbReference type="ARBA" id="ARBA00010596"/>
    </source>
</evidence>
<name>A0A0K0ELU9_STRER</name>
<evidence type="ECO:0000256" key="3">
    <source>
        <dbReference type="ARBA" id="ARBA00022692"/>
    </source>
</evidence>
<feature type="transmembrane region" description="Helical" evidence="8">
    <location>
        <begin position="461"/>
        <end position="487"/>
    </location>
</feature>
<dbReference type="SUPFAM" id="SSF143800">
    <property type="entry name" value="L28p-like"/>
    <property type="match status" value="1"/>
</dbReference>
<evidence type="ECO:0000256" key="8">
    <source>
        <dbReference type="SAM" id="Phobius"/>
    </source>
</evidence>
<feature type="domain" description="Yip1" evidence="9">
    <location>
        <begin position="395"/>
        <end position="540"/>
    </location>
</feature>
<dbReference type="GO" id="GO:0006888">
    <property type="term" value="P:endoplasmic reticulum to Golgi vesicle-mediated transport"/>
    <property type="evidence" value="ECO:0007669"/>
    <property type="project" value="InterPro"/>
</dbReference>
<keyword evidence="5 8" id="KW-1133">Transmembrane helix</keyword>
<dbReference type="GO" id="GO:0005840">
    <property type="term" value="C:ribosome"/>
    <property type="evidence" value="ECO:0007669"/>
    <property type="project" value="UniProtKB-KW"/>
</dbReference>
<protein>
    <submittedName>
        <fullName evidence="10">Yip1 domain-containing protein</fullName>
    </submittedName>
</protein>
<feature type="transmembrane region" description="Helical" evidence="8">
    <location>
        <begin position="435"/>
        <end position="455"/>
    </location>
</feature>